<dbReference type="InParanoid" id="A0A409VHU0"/>
<accession>A0A409VHU0</accession>
<dbReference type="EMBL" id="NHYE01005645">
    <property type="protein sequence ID" value="PPQ65819.1"/>
    <property type="molecule type" value="Genomic_DNA"/>
</dbReference>
<dbReference type="AlphaFoldDB" id="A0A409VHU0"/>
<sequence length="192" mass="21039">MSRCIAIHLAASLLCSLTRAVLAWDVAAHRVLCATCSEVDVPKRVQLSCTPEVPDALSDPLVHPPTTGWRSEQDPPVLCRQSPRQLDDMSTSIPDASSSRASTVSLSMDLQFGVGSGHQHHSAPGLCVDCPPDIYLGNNFCPYTDCFHTPDVSTQPPSLLPTIHSVILRDVFKFKRDDLGFIDVFRCFEDPH</sequence>
<keyword evidence="1" id="KW-0732">Signal</keyword>
<dbReference type="Proteomes" id="UP000284706">
    <property type="component" value="Unassembled WGS sequence"/>
</dbReference>
<evidence type="ECO:0000313" key="2">
    <source>
        <dbReference type="EMBL" id="PPQ65819.1"/>
    </source>
</evidence>
<evidence type="ECO:0000313" key="3">
    <source>
        <dbReference type="Proteomes" id="UP000284706"/>
    </source>
</evidence>
<reference evidence="2 3" key="1">
    <citation type="journal article" date="2018" name="Evol. Lett.">
        <title>Horizontal gene cluster transfer increased hallucinogenic mushroom diversity.</title>
        <authorList>
            <person name="Reynolds H.T."/>
            <person name="Vijayakumar V."/>
            <person name="Gluck-Thaler E."/>
            <person name="Korotkin H.B."/>
            <person name="Matheny P.B."/>
            <person name="Slot J.C."/>
        </authorList>
    </citation>
    <scope>NUCLEOTIDE SEQUENCE [LARGE SCALE GENOMIC DNA]</scope>
    <source>
        <strain evidence="2 3">SRW20</strain>
    </source>
</reference>
<proteinExistence type="predicted"/>
<organism evidence="2 3">
    <name type="scientific">Gymnopilus dilepis</name>
    <dbReference type="NCBI Taxonomy" id="231916"/>
    <lineage>
        <taxon>Eukaryota</taxon>
        <taxon>Fungi</taxon>
        <taxon>Dikarya</taxon>
        <taxon>Basidiomycota</taxon>
        <taxon>Agaricomycotina</taxon>
        <taxon>Agaricomycetes</taxon>
        <taxon>Agaricomycetidae</taxon>
        <taxon>Agaricales</taxon>
        <taxon>Agaricineae</taxon>
        <taxon>Hymenogastraceae</taxon>
        <taxon>Gymnopilus</taxon>
    </lineage>
</organism>
<comment type="caution">
    <text evidence="2">The sequence shown here is derived from an EMBL/GenBank/DDBJ whole genome shotgun (WGS) entry which is preliminary data.</text>
</comment>
<evidence type="ECO:0000256" key="1">
    <source>
        <dbReference type="SAM" id="SignalP"/>
    </source>
</evidence>
<gene>
    <name evidence="2" type="ORF">CVT26_000403</name>
</gene>
<feature type="chain" id="PRO_5019186236" evidence="1">
    <location>
        <begin position="24"/>
        <end position="192"/>
    </location>
</feature>
<name>A0A409VHU0_9AGAR</name>
<keyword evidence="3" id="KW-1185">Reference proteome</keyword>
<feature type="signal peptide" evidence="1">
    <location>
        <begin position="1"/>
        <end position="23"/>
    </location>
</feature>
<protein>
    <submittedName>
        <fullName evidence="2">Uncharacterized protein</fullName>
    </submittedName>
</protein>